<keyword evidence="6" id="KW-0045">Antibiotic biosynthesis</keyword>
<dbReference type="FunFam" id="3.30.300.30:FF:000010">
    <property type="entry name" value="Enterobactin synthetase component F"/>
    <property type="match status" value="1"/>
</dbReference>
<dbReference type="OrthoDB" id="9778383at2"/>
<dbReference type="GO" id="GO:0044550">
    <property type="term" value="P:secondary metabolite biosynthetic process"/>
    <property type="evidence" value="ECO:0007669"/>
    <property type="project" value="UniProtKB-ARBA"/>
</dbReference>
<protein>
    <submittedName>
        <fullName evidence="8">Non-ribosomal peptide synthase domain TIGR01720/amino acid adenylation domain-containing protein</fullName>
    </submittedName>
</protein>
<feature type="domain" description="Carrier" evidence="7">
    <location>
        <begin position="2022"/>
        <end position="2096"/>
    </location>
</feature>
<evidence type="ECO:0000256" key="1">
    <source>
        <dbReference type="ARBA" id="ARBA00001957"/>
    </source>
</evidence>
<dbReference type="EMBL" id="FNPG01000020">
    <property type="protein sequence ID" value="SDY51636.1"/>
    <property type="molecule type" value="Genomic_DNA"/>
</dbReference>
<dbReference type="InterPro" id="IPR036736">
    <property type="entry name" value="ACP-like_sf"/>
</dbReference>
<dbReference type="SUPFAM" id="SSF52777">
    <property type="entry name" value="CoA-dependent acyltransferases"/>
    <property type="match status" value="12"/>
</dbReference>
<accession>A0A1H3KHP6</accession>
<dbReference type="InterPro" id="IPR010060">
    <property type="entry name" value="NRPS_synth"/>
</dbReference>
<dbReference type="NCBIfam" id="NF003417">
    <property type="entry name" value="PRK04813.1"/>
    <property type="match status" value="4"/>
</dbReference>
<comment type="cofactor">
    <cofactor evidence="1">
        <name>pantetheine 4'-phosphate</name>
        <dbReference type="ChEBI" id="CHEBI:47942"/>
    </cofactor>
</comment>
<dbReference type="Gene3D" id="3.30.300.30">
    <property type="match status" value="4"/>
</dbReference>
<evidence type="ECO:0000256" key="5">
    <source>
        <dbReference type="ARBA" id="ARBA00022737"/>
    </source>
</evidence>
<evidence type="ECO:0000259" key="7">
    <source>
        <dbReference type="PROSITE" id="PS50075"/>
    </source>
</evidence>
<dbReference type="Gene3D" id="2.30.38.10">
    <property type="entry name" value="Luciferase, Domain 3"/>
    <property type="match status" value="3"/>
</dbReference>
<dbReference type="InterPro" id="IPR025110">
    <property type="entry name" value="AMP-bd_C"/>
</dbReference>
<dbReference type="InterPro" id="IPR042099">
    <property type="entry name" value="ANL_N_sf"/>
</dbReference>
<dbReference type="GO" id="GO:0005737">
    <property type="term" value="C:cytoplasm"/>
    <property type="evidence" value="ECO:0007669"/>
    <property type="project" value="TreeGrafter"/>
</dbReference>
<dbReference type="Pfam" id="PF00501">
    <property type="entry name" value="AMP-binding"/>
    <property type="match status" value="4"/>
</dbReference>
<dbReference type="STRING" id="1122142.SAMN02910414_01733"/>
<dbReference type="Gene3D" id="3.30.559.30">
    <property type="entry name" value="Nonribosomal peptide synthetase, condensation domain"/>
    <property type="match status" value="6"/>
</dbReference>
<dbReference type="GO" id="GO:0003824">
    <property type="term" value="F:catalytic activity"/>
    <property type="evidence" value="ECO:0007669"/>
    <property type="project" value="InterPro"/>
</dbReference>
<evidence type="ECO:0000313" key="8">
    <source>
        <dbReference type="EMBL" id="SDY51636.1"/>
    </source>
</evidence>
<dbReference type="GO" id="GO:0008610">
    <property type="term" value="P:lipid biosynthetic process"/>
    <property type="evidence" value="ECO:0007669"/>
    <property type="project" value="UniProtKB-ARBA"/>
</dbReference>
<keyword evidence="3" id="KW-0596">Phosphopantetheine</keyword>
<dbReference type="Gene3D" id="3.40.50.980">
    <property type="match status" value="6"/>
</dbReference>
<dbReference type="GO" id="GO:0043041">
    <property type="term" value="P:amino acid activation for nonribosomal peptide biosynthetic process"/>
    <property type="evidence" value="ECO:0007669"/>
    <property type="project" value="TreeGrafter"/>
</dbReference>
<keyword evidence="4" id="KW-0597">Phosphoprotein</keyword>
<dbReference type="Pfam" id="PF13193">
    <property type="entry name" value="AMP-binding_C"/>
    <property type="match status" value="4"/>
</dbReference>
<dbReference type="Gene3D" id="3.30.559.10">
    <property type="entry name" value="Chloramphenicol acetyltransferase-like domain"/>
    <property type="match status" value="6"/>
</dbReference>
<dbReference type="PANTHER" id="PTHR45527:SF14">
    <property type="entry name" value="PLIPASTATIN SYNTHASE SUBUNIT B"/>
    <property type="match status" value="1"/>
</dbReference>
<dbReference type="NCBIfam" id="TIGR01733">
    <property type="entry name" value="AA-adenyl-dom"/>
    <property type="match status" value="4"/>
</dbReference>
<reference evidence="8 9" key="1">
    <citation type="submission" date="2016-10" db="EMBL/GenBank/DDBJ databases">
        <authorList>
            <person name="de Groot N.N."/>
        </authorList>
    </citation>
    <scope>NUCLEOTIDE SEQUENCE [LARGE SCALE GENOMIC DNA]</scope>
    <source>
        <strain evidence="8 9">DSM 14045</strain>
    </source>
</reference>
<dbReference type="CDD" id="cd17643">
    <property type="entry name" value="A_NRPS_Cytc1-like"/>
    <property type="match status" value="1"/>
</dbReference>
<dbReference type="InterPro" id="IPR045851">
    <property type="entry name" value="AMP-bd_C_sf"/>
</dbReference>
<feature type="domain" description="Carrier" evidence="7">
    <location>
        <begin position="971"/>
        <end position="1045"/>
    </location>
</feature>
<dbReference type="PANTHER" id="PTHR45527">
    <property type="entry name" value="NONRIBOSOMAL PEPTIDE SYNTHETASE"/>
    <property type="match status" value="1"/>
</dbReference>
<dbReference type="PROSITE" id="PS00012">
    <property type="entry name" value="PHOSPHOPANTETHEINE"/>
    <property type="match status" value="2"/>
</dbReference>
<dbReference type="FunFam" id="3.40.50.12780:FF:000012">
    <property type="entry name" value="Non-ribosomal peptide synthetase"/>
    <property type="match status" value="1"/>
</dbReference>
<dbReference type="FunFam" id="3.40.50.980:FF:000001">
    <property type="entry name" value="Non-ribosomal peptide synthetase"/>
    <property type="match status" value="2"/>
</dbReference>
<dbReference type="Proteomes" id="UP000183918">
    <property type="component" value="Unassembled WGS sequence"/>
</dbReference>
<proteinExistence type="inferred from homology"/>
<evidence type="ECO:0000256" key="2">
    <source>
        <dbReference type="ARBA" id="ARBA00006432"/>
    </source>
</evidence>
<comment type="similarity">
    <text evidence="2">Belongs to the ATP-dependent AMP-binding enzyme family.</text>
</comment>
<dbReference type="RefSeq" id="WP_074718098.1">
    <property type="nucleotide sequence ID" value="NZ_FNPG01000020.1"/>
</dbReference>
<evidence type="ECO:0000256" key="6">
    <source>
        <dbReference type="ARBA" id="ARBA00023194"/>
    </source>
</evidence>
<name>A0A1H3KHP6_9FIRM</name>
<dbReference type="CDD" id="cd19543">
    <property type="entry name" value="DCL_NRPS"/>
    <property type="match status" value="1"/>
</dbReference>
<dbReference type="SUPFAM" id="SSF47336">
    <property type="entry name" value="ACP-like"/>
    <property type="match status" value="4"/>
</dbReference>
<sequence>MFKLTDTQSELYELEQYSGSGVTWLTGDVFLTGKIDTKIALESIQEIVMQNEIFHLRIVTSNDKNEPEWEYVENIDLEKCTGIREFDESIACIEARDESNFESYNKAYLEWVNKEMENVPRMTEQLFKIWIVRRGNEIGMLLMMNHIISDGWTMSKIAEKFIKLYNAKLKNDTYDVTTNSYIEIMKEEQEYLKTNRFLKDKQFWENQIDKCSELTVLANHKMDQMKSRRVQLDLSKEHSKKIIEFCKKEKISEYVLYLSALGEVFHEQTNSDDFYIGSTLTNRTGRKRKDALGLLANTVPIYFSFKEEKQDKNVDNYIGSVKNFVGEVFRHQKHTYNRILKENNIGKIFDVSLNYQVASILDDVSSDLTFYNVPYQIESLVVHIFMTTDKQYKIMFDYQEEVFEDWEIKALQKHFMTFIDRVVDDWENFREKNARKVNLITKAEKELVLGIFNDTKCDIKGYTINGMFEEQVKKYPKKTAIIFGNEKITYEELNARANYVANKLNEKKIGVGDFVAISASKSVETVAAMLGTLKCGAAFVPIDPEYPQKRIDYILNDCKPEIFIETIGAETLEVEATVAETSKMKTMIDFCAKLHLGGKFNETNQCNTELDFISPHTKDDVAYMIYTSGTTGRPKGVLVEHSGVESLRMYFNKFRGIGVDDVVMQFASFSFDAAISEITMSILSGATMCIVTEQIRNDIDLLEKYLSDNHVTAGIFPPQYLMQLKNVPFKLLITAGSETNRKIIEKFGADKNCIYSNDYGPTEGTVCATAWKYEGGEIPRNIPIGKPIANKQVYVVKENNLCGIGVPGELCIAGEGLARGYHNQEELTKERFVDNPFGEGRLYKTGDRARWNEKGEIEFLGRIDNQVKIRGFRIEIAEIEEVMRQIDSVKSAAVVVKKNESTTEKYIDAYYTTDSDVRYEDVVSNMHEKLPNYMIPSHINQVTSIPLNRNGKVDVKELEKHIIKRIKKNSAPVNANEEIVLSVFKEVIGNEELGMEDNFFEEGGDSIKAIRIVAKLKEKNIFITVKNIIQSSTLREICKNIESVKDANTKSLEKEIKIEKRDKTIKYLPLTDIQKEIYIGAKLDSQGIAYNVPMIVKFKKELNEERANSAVNELLRTHASLRTAFITVDDELMQCYRDVEEYELKIDEYATIEDAFKKFLKPFDLENDLLFRMEIAKVDDAEYLMFDSHHIVVDGISMNILFDEFIKLYNREKLENTTIDFDDYIKWESDDESKTVKEKDLQYWEKVFEDGVEKNLIPADYERSGEISNEGKTVYKRIDGELFEKINSFCSKNKVTPFVLLMGAYSVLVYKLTSANELIIGVPTSGRFVESTSDMVGMFVSSLPFKVNVDSKEDFVSLVNGVGDNLFEILQHQNCTLNQIASRLDLKAENGQNPFFATMFGVNDIENAKNPDFELVDFEQNQAKFDITFDANRVDDNWELVLRYNKKLYKNEKMIQFLERYVKIVEQVMENPNIKVSDISILLEAEKNKLLFEYNDNKIDFERKDSNVVTLFHEQLEKNPNSVAVAFKGNYLTYRQLDDYSNILADQLVSKGIGRGIILPILTERSIEMLVMELAIIKTGAAFCPMDPAWPIERKNLICNRLDAKFILTGPGCYNALIKNMQVKLSDIKETMQKHLGEKNDSTSRRVYDGADIKGTDTFYVIYTSGSTGEPKGVVVPYNGIINRLMWMNQTLGMKACSSVLLTTNYVYDSSIWQFYWPLINGGKSVIPGPQDMLTADYLLEIIEKEKIGIVDFVPSVFNTIVEGMESMEDKSHALDSLVWVILGGEEIKPKAVNRFLTIFPHMKCINLYGPTEASIGCIYKALTGNKNTTIPIGKPISNVDILILDKDMNPVPEGICGEIYIGGVCLADGYKGDKKRTDLSFIPNPFKEIKSDRLYKTGDLAKWDENGDIFYLGRSDSQVKIRGFRIELQEIEAKILQYHKVKECIVLAVERSKDDKVLCAYIVGEASEAEIKDFLTAELPGYMVPSYYIKIDKIPISASGKANRKILPKPDFSVKKNKVIAPQNEIESRILSAWKKVLKEESISTDDNYFEIGGDSIKALQIVSILRRDNIEFTMPMLFANPTVMQLAKVVDVKDTKQNIKANASNNLNSSQNSDFNGKLKLSPIQKRYFKKYDANKHFNQAVMLENRKLWDKEILETVIQAVAKKHPMLRATFELKEDNTVVQTILPKEDFISEINVVDLVGTKDFKALDLNNAVNDENVIDPKIIDDLQRRLNPFEKTFECSLIGVGKDATKYRYLFVALNHLVIDAVSLRILIKEIISVYQMIEERENISKKNDGMSDEISNLLGVEHKSYKDFVMSLNDAKDKYHFTKYNDYWNQVDAKKAKLDSKSTLKSKMTDYYFENQKNVSFTLDSDITDSILTKANKAYDTKAEDLILTAFVKALKETKVDDSADIVVDMEAMGRNVTGNEADFAETVGWFTAIYPVSINSNFHNLNQQLVEVKEQLRAVPDKGVGYQLLSYDVECKNTKNCEISNETLYQDARYCFNYLGDLTLTENDKDIRLCEISNASMIHPKNKVPYAMSFTAFVKDNRLTVSVDYDKNTYEEIKIDEFKNKVEAVLEELSVKLVEQKNNIKTPSDFCRLKGNRFGMNQLQKIYEIAGKDIEKIYPLSPTQEGMLFHSIKDNGKGAYFEQNYLTIKGDISFENLKEAYKKVIENNDIFRTVFLYDNLESTYQVVKSAQAMDYIFEKEDISKEPKENQNHIIASYCKEDKQRGFDLQRGPLMRVKAFKTTENVWKLVWSDHHILMDGMCLAMLLDKFTAYYNALCEGAEIIDDKVFQYEDYIVWLEDQDISKAKEYWKNEVIDFEKTKELYKGGAKDDTTQNEYKQHLEKDVVNKLQRIASKNGVTLNALMQAAWAITLMRYKDTKDVIYGSVVSGRSVPIADVDKMIGLFISTLPIRIKAAKDAVFVDVAKQMMEKCANAEINSYCPLSEIQKFTEYGSTLFDHIFVFENFDFLNANNSDPKSAKADQNANREVSDLNKDLSNKNGFEIIETAANESTNYDLTVVVVPREEMRISFMYKKSIFTDDFMKQLMRHYINVINQVVENEEISIDEIEVLDKSDYEKINCKEAFEIGFPDESIVEMFNKQVSKYPERIAIQYENEKYTYREVDEFSNKIANTLLEKGIQQEDIIGILMPKSAVAIMVAIGILKAGGAYMPIDPSYPKERIDYMISDSNAKFVLIDKDNFGVEDTIDIQKDLSDNIGAVNVEVTADNLAYIIYTSGTTGKSKGTMITHRNVVRLFVNDKCLYDFNEKDVWVMFHSFSFDFSVWEMYGALLFGGKLIIITKDFARDTYKFVRLLESEKVTVLNQTPSAFNALSLQLEMEPSVELKVRYLIFGGEKLHPAVLKYFHERFSSCKIVNMYGITETTVHVTYKEITDYEIKENVSDIGVPIPTLGLTLVDSRLRPVPMGMQGEIVVWGHGVCRGYLNRPKLTAERFVESKNNIFNPYDKEKKEDSLRIYRSGDAGRYIENGLEYLGRIDQQVKIRGHRIELGEIKNCILKHSKIEDGVVIVHSDLDDNKSIVAYYQLKNGLNLEAHELREFVEEQLPAYMMPAHFIEIDKIPLNINGKVDKKSLPKPDMVAHNNTFEKPETDFEKYIAGIWEEVLNFAPIGLNDNYFEVGGDSIKVIKILSRVHADGYHFEVGDLFAHPTIKEFKNYVSRNENVYSQDEIFGKVKLTAIQEKIAMDDKAKTNQYNQMILLKSENRLDVVALQKSLKELVSHHDALRSVYVESVDANNVSAGKTDNITYEEDIRSYDKYLEIRKVSDISNIDFVNVVDITTQETISDSSGEKGTDIVRIEEICAKEQEKINLGSDKLYSVTLIKTKENDYIFFVIHHMVVDVVSWNVILEDFVNLYKASIEGKAIKLQDKTMSTKEYSEFLYSNELKEEVKQCYEVIWKEIASSRNSAQEKQIWNTTDYGSFKDTKEIEFDINGNIFDELRMKSLEITSANVEETLVAVTAKAVAKVSNKKQIAFAMESSGRFAKDKDIEVSRTVGWFTSIYPMNVSVKANPLEQICLVKESRRKIKDIEYTYNLVAKENTDIFVRPQISFNYLGRIDEVKGEFDIVNISNKSAIGNEISRDYAVDISCKVVGKENDMRLHYTIAYSDGIVDESWAQEVKAQIEETIKACTNAFEESLSLGQTRMITPSDFAIDLSMDELEYLNAIYGNKAIDYVKMTPMQKGMLYHVVSNPNDDAYYENFGMKISGDFSLEKIRTAFVLVGEKYPTLRTAFVNENISEPVQVILNKANLDIDIVDAREKSVAEIESMKYDFDKKAFVPEKGILSRVMLIQLEKDSYEIAWKFHHLILDGWSMSQILEEIFKTYIKLLEQEELDNIGLNELSTDVYRYIGKQNRYYAKEFWKNYLAGRNLNTKIAFEKLRIEESSNNKNETNENREFDFYVDKETTKELVKVAGKNVTLASIVISAWGLLLQMTTVEEEAVFGNVVSGRSMQLEGVNSAVGMFINTIPVCTSLQENETFVDSAKRLQGDLVNAERYSYYPLYEIQSDINKGNPIISHTVAFENYPVNEVLKEGLSSGNNNGFKVEDVALKEHTNYGIGAVFTPGERLKLNLTYKASVLRDEDCKKLGDAFCYLIKQIAYNPEIKIQDIKLLDEKSELELVKDYQVNQDTISLMDQFKNVVNKYPDSVAVKDEVYAFTYKELDEITNALAYNCVKEGIQTKDVVALMCKPSVSQALGIIGIMKSGAIYLPVDTSLPTERIKYMLKDSNAKRIVTDASLVDMVSEFDLPITIIDSKERKDSLGNVPDSGTLISRTDLADDKEDRLDKDGLNEGAYIIYTSGTTGKPKGVLVSKKNIAGAIAWRSKEYKLDTTDSILQLFSYAFDGFMTSFFTPIVSGAKVVFIENVLDVNKIGKIIETEKITHFISVPMLCQTIFENMTTEQLKSLRIITTAGDRLGEKTYQIIKEKNADVEIVNEYGPTECTVVSTIKRNVTLEDIVNSNIGKALDIGYTYIVDKYMHMLPAGLEGEIVVGGAGVSKGYLNAPELTNKSFVEDKWRNNGLIYRTGDKGKLLENGDISILGRMDKQVKLRGYRIETQEIETQIENMSLVDNAAVTVKEDKLVAYYVGTEIEENIRDFLSKRLPKYMVPNVFIKLDKLPQTRIGKIDYKQLPDLVHENKEVVMPQTAEEKTIWNIWQNVLGTSEFGITDNFFDIGGNSIRLMSVYGQLNKLYPDEFTVASLFSLTTVKDISEKISSDKSSTNNIEVEFDLDSPSEKERFEVKFSEDGYSDDELTEEDILSALDSDDIELDDLLSKL</sequence>
<dbReference type="Gene3D" id="1.10.1200.10">
    <property type="entry name" value="ACP-like"/>
    <property type="match status" value="4"/>
</dbReference>
<dbReference type="PROSITE" id="PS50075">
    <property type="entry name" value="CARRIER"/>
    <property type="match status" value="4"/>
</dbReference>
<dbReference type="Pfam" id="PF00550">
    <property type="entry name" value="PP-binding"/>
    <property type="match status" value="4"/>
</dbReference>
<organism evidence="8 9">
    <name type="scientific">Lachnobacterium bovis DSM 14045</name>
    <dbReference type="NCBI Taxonomy" id="1122142"/>
    <lineage>
        <taxon>Bacteria</taxon>
        <taxon>Bacillati</taxon>
        <taxon>Bacillota</taxon>
        <taxon>Clostridia</taxon>
        <taxon>Lachnospirales</taxon>
        <taxon>Lachnospiraceae</taxon>
        <taxon>Lachnobacterium</taxon>
    </lineage>
</organism>
<evidence type="ECO:0000313" key="9">
    <source>
        <dbReference type="Proteomes" id="UP000183918"/>
    </source>
</evidence>
<dbReference type="InterPro" id="IPR020845">
    <property type="entry name" value="AMP-binding_CS"/>
</dbReference>
<dbReference type="CDD" id="cd05930">
    <property type="entry name" value="A_NRPS"/>
    <property type="match status" value="3"/>
</dbReference>
<dbReference type="Pfam" id="PF00668">
    <property type="entry name" value="Condensation"/>
    <property type="match status" value="6"/>
</dbReference>
<dbReference type="FunFam" id="3.40.50.980:FF:000002">
    <property type="entry name" value="Enterobactin synthetase component F"/>
    <property type="match status" value="1"/>
</dbReference>
<dbReference type="Gene3D" id="3.40.50.12780">
    <property type="entry name" value="N-terminal domain of ligase-like"/>
    <property type="match status" value="1"/>
</dbReference>
<feature type="domain" description="Carrier" evidence="7">
    <location>
        <begin position="5163"/>
        <end position="5238"/>
    </location>
</feature>
<dbReference type="InterPro" id="IPR010071">
    <property type="entry name" value="AA_adenyl_dom"/>
</dbReference>
<dbReference type="GO" id="GO:0017000">
    <property type="term" value="P:antibiotic biosynthetic process"/>
    <property type="evidence" value="ECO:0007669"/>
    <property type="project" value="UniProtKB-KW"/>
</dbReference>
<dbReference type="NCBIfam" id="TIGR01720">
    <property type="entry name" value="NRPS-para261"/>
    <property type="match status" value="1"/>
</dbReference>
<evidence type="ECO:0000256" key="4">
    <source>
        <dbReference type="ARBA" id="ARBA00022553"/>
    </source>
</evidence>
<feature type="domain" description="Carrier" evidence="7">
    <location>
        <begin position="3612"/>
        <end position="3686"/>
    </location>
</feature>
<dbReference type="PROSITE" id="PS00455">
    <property type="entry name" value="AMP_BINDING"/>
    <property type="match status" value="4"/>
</dbReference>
<dbReference type="InterPro" id="IPR006162">
    <property type="entry name" value="Ppantetheine_attach_site"/>
</dbReference>
<dbReference type="SUPFAM" id="SSF56801">
    <property type="entry name" value="Acetyl-CoA synthetase-like"/>
    <property type="match status" value="4"/>
</dbReference>
<dbReference type="GO" id="GO:0031177">
    <property type="term" value="F:phosphopantetheine binding"/>
    <property type="evidence" value="ECO:0007669"/>
    <property type="project" value="TreeGrafter"/>
</dbReference>
<dbReference type="InterPro" id="IPR023213">
    <property type="entry name" value="CAT-like_dom_sf"/>
</dbReference>
<dbReference type="InterPro" id="IPR000873">
    <property type="entry name" value="AMP-dep_synth/lig_dom"/>
</dbReference>
<evidence type="ECO:0000256" key="3">
    <source>
        <dbReference type="ARBA" id="ARBA00022450"/>
    </source>
</evidence>
<dbReference type="InterPro" id="IPR001242">
    <property type="entry name" value="Condensation_dom"/>
</dbReference>
<dbReference type="InterPro" id="IPR009081">
    <property type="entry name" value="PP-bd_ACP"/>
</dbReference>
<gene>
    <name evidence="8" type="ORF">SAMN02910414_01733</name>
</gene>
<keyword evidence="5" id="KW-0677">Repeat</keyword>
<dbReference type="FunFam" id="1.10.1200.10:FF:000005">
    <property type="entry name" value="Nonribosomal peptide synthetase 1"/>
    <property type="match status" value="2"/>
</dbReference>
<keyword evidence="9" id="KW-1185">Reference proteome</keyword>